<dbReference type="InterPro" id="IPR050360">
    <property type="entry name" value="MFS_Sugar_Transporters"/>
</dbReference>
<dbReference type="InterPro" id="IPR003663">
    <property type="entry name" value="Sugar/inositol_transpt"/>
</dbReference>
<evidence type="ECO:0000256" key="8">
    <source>
        <dbReference type="SAM" id="MobiDB-lite"/>
    </source>
</evidence>
<dbReference type="PROSITE" id="PS51257">
    <property type="entry name" value="PROKAR_LIPOPROTEIN"/>
    <property type="match status" value="1"/>
</dbReference>
<keyword evidence="4 9" id="KW-0812">Transmembrane</keyword>
<dbReference type="PRINTS" id="PR00171">
    <property type="entry name" value="SUGRTRNSPORT"/>
</dbReference>
<evidence type="ECO:0000256" key="6">
    <source>
        <dbReference type="ARBA" id="ARBA00023136"/>
    </source>
</evidence>
<feature type="transmembrane region" description="Helical" evidence="9">
    <location>
        <begin position="283"/>
        <end position="301"/>
    </location>
</feature>
<dbReference type="VEuPathDB" id="FungiDB:HMPREF1541_10479"/>
<dbReference type="PANTHER" id="PTHR48022:SF38">
    <property type="entry name" value="MAJOR FACILITATOR SUPERFAMILY (MFS) PROFILE DOMAIN-CONTAINING PROTEIN-RELATED"/>
    <property type="match status" value="1"/>
</dbReference>
<dbReference type="GO" id="GO:0005351">
    <property type="term" value="F:carbohydrate:proton symporter activity"/>
    <property type="evidence" value="ECO:0007669"/>
    <property type="project" value="TreeGrafter"/>
</dbReference>
<feature type="transmembrane region" description="Helical" evidence="9">
    <location>
        <begin position="100"/>
        <end position="116"/>
    </location>
</feature>
<keyword evidence="6 9" id="KW-0472">Membrane</keyword>
<dbReference type="HOGENOM" id="CLU_001265_30_13_1"/>
<feature type="transmembrane region" description="Helical" evidence="9">
    <location>
        <begin position="122"/>
        <end position="142"/>
    </location>
</feature>
<evidence type="ECO:0000256" key="2">
    <source>
        <dbReference type="ARBA" id="ARBA00010992"/>
    </source>
</evidence>
<comment type="subcellular location">
    <subcellularLocation>
        <location evidence="1">Membrane</location>
        <topology evidence="1">Multi-pass membrane protein</topology>
    </subcellularLocation>
</comment>
<feature type="transmembrane region" description="Helical" evidence="9">
    <location>
        <begin position="12"/>
        <end position="35"/>
    </location>
</feature>
<dbReference type="RefSeq" id="XP_008713372.1">
    <property type="nucleotide sequence ID" value="XM_008715150.1"/>
</dbReference>
<feature type="transmembrane region" description="Helical" evidence="9">
    <location>
        <begin position="349"/>
        <end position="371"/>
    </location>
</feature>
<evidence type="ECO:0000256" key="7">
    <source>
        <dbReference type="RuleBase" id="RU003346"/>
    </source>
</evidence>
<dbReference type="AlphaFoldDB" id="W2S8P2"/>
<dbReference type="Pfam" id="PF00083">
    <property type="entry name" value="Sugar_tr"/>
    <property type="match status" value="1"/>
</dbReference>
<dbReference type="PANTHER" id="PTHR48022">
    <property type="entry name" value="PLASTIDIC GLUCOSE TRANSPORTER 4"/>
    <property type="match status" value="1"/>
</dbReference>
<feature type="transmembrane region" description="Helical" evidence="9">
    <location>
        <begin position="420"/>
        <end position="441"/>
    </location>
</feature>
<dbReference type="PROSITE" id="PS50850">
    <property type="entry name" value="MFS"/>
    <property type="match status" value="1"/>
</dbReference>
<feature type="domain" description="Major facilitator superfamily (MFS) profile" evidence="10">
    <location>
        <begin position="13"/>
        <end position="472"/>
    </location>
</feature>
<dbReference type="EMBL" id="KB822715">
    <property type="protein sequence ID" value="ETN44299.1"/>
    <property type="molecule type" value="Genomic_DNA"/>
</dbReference>
<keyword evidence="3 7" id="KW-0813">Transport</keyword>
<feature type="transmembrane region" description="Helical" evidence="9">
    <location>
        <begin position="154"/>
        <end position="175"/>
    </location>
</feature>
<sequence>MGKLIPNAFNLGVVIFVALGSTACSYGMAIIGSTIGQPSFYTSLDLAPQGEDGYSRTAEYIGAFNGMFYLSSVNAAGSAIGACVCAYAADKYSRKRTIQFAAMVLILGAALCAGAINNGMFMAGRIINGLGIGALVTAIPMYQAEVSTPESRGFMVSMHGVMFAMGYTLSAWLGFGVYFISASGSTSSFPWRFPIAFQMVPAIMLLAGSPFLPFSPRWLMMQDRFDEAHEVLKRLHRTKGDEHDSMARKEFYQMKKQVELDRQIRATTSRFEIFKTAPNRRRALVGFVLMWNNQFTGVLIIANYGVILYVTLGMTGFIPLLLTSLWVTSTFPGNIFCAFFIERYGRRKFMLIGLTGILVCLVCEAALQASFVGTNNKAGQNAAIFFIFLFITPFWSTFMDASQFLYVAEIFPTHIRSQGTAVSMVGLYLADIIILVAGPIALNNIGWKFFLVLIIPTFFHIIFVYFMCPETKGRSLEDINAQFGEQVAIRFFGASEEEKNELEKAAERDEIEEISGKRASMEGRGGEGDKVGRSVEVEAVTTKMA</sequence>
<accession>W2S8P2</accession>
<dbReference type="FunFam" id="1.20.1250.20:FF:000134">
    <property type="entry name" value="MFS sugar transporter protein"/>
    <property type="match status" value="1"/>
</dbReference>
<feature type="transmembrane region" description="Helical" evidence="9">
    <location>
        <begin position="447"/>
        <end position="468"/>
    </location>
</feature>
<proteinExistence type="inferred from homology"/>
<evidence type="ECO:0000313" key="12">
    <source>
        <dbReference type="Proteomes" id="UP000030752"/>
    </source>
</evidence>
<evidence type="ECO:0000259" key="10">
    <source>
        <dbReference type="PROSITE" id="PS50850"/>
    </source>
</evidence>
<dbReference type="InterPro" id="IPR020846">
    <property type="entry name" value="MFS_dom"/>
</dbReference>
<dbReference type="GeneID" id="19977818"/>
<dbReference type="InParanoid" id="W2S8P2"/>
<dbReference type="Proteomes" id="UP000030752">
    <property type="component" value="Unassembled WGS sequence"/>
</dbReference>
<evidence type="ECO:0000256" key="5">
    <source>
        <dbReference type="ARBA" id="ARBA00022989"/>
    </source>
</evidence>
<evidence type="ECO:0000256" key="1">
    <source>
        <dbReference type="ARBA" id="ARBA00004141"/>
    </source>
</evidence>
<feature type="transmembrane region" description="Helical" evidence="9">
    <location>
        <begin position="195"/>
        <end position="214"/>
    </location>
</feature>
<organism evidence="11 12">
    <name type="scientific">Cyphellophora europaea (strain CBS 101466)</name>
    <name type="common">Phialophora europaea</name>
    <dbReference type="NCBI Taxonomy" id="1220924"/>
    <lineage>
        <taxon>Eukaryota</taxon>
        <taxon>Fungi</taxon>
        <taxon>Dikarya</taxon>
        <taxon>Ascomycota</taxon>
        <taxon>Pezizomycotina</taxon>
        <taxon>Eurotiomycetes</taxon>
        <taxon>Chaetothyriomycetidae</taxon>
        <taxon>Chaetothyriales</taxon>
        <taxon>Cyphellophoraceae</taxon>
        <taxon>Cyphellophora</taxon>
    </lineage>
</organism>
<protein>
    <recommendedName>
        <fullName evidence="10">Major facilitator superfamily (MFS) profile domain-containing protein</fullName>
    </recommendedName>
</protein>
<feature type="transmembrane region" description="Helical" evidence="9">
    <location>
        <begin position="67"/>
        <end position="88"/>
    </location>
</feature>
<keyword evidence="12" id="KW-1185">Reference proteome</keyword>
<evidence type="ECO:0000256" key="9">
    <source>
        <dbReference type="SAM" id="Phobius"/>
    </source>
</evidence>
<evidence type="ECO:0000313" key="11">
    <source>
        <dbReference type="EMBL" id="ETN44299.1"/>
    </source>
</evidence>
<feature type="region of interest" description="Disordered" evidence="8">
    <location>
        <begin position="499"/>
        <end position="532"/>
    </location>
</feature>
<dbReference type="InterPro" id="IPR005829">
    <property type="entry name" value="Sugar_transporter_CS"/>
</dbReference>
<feature type="transmembrane region" description="Helical" evidence="9">
    <location>
        <begin position="307"/>
        <end position="328"/>
    </location>
</feature>
<comment type="similarity">
    <text evidence="2 7">Belongs to the major facilitator superfamily. Sugar transporter (TC 2.A.1.1) family.</text>
</comment>
<dbReference type="PROSITE" id="PS00217">
    <property type="entry name" value="SUGAR_TRANSPORT_2"/>
    <property type="match status" value="1"/>
</dbReference>
<feature type="compositionally biased region" description="Basic and acidic residues" evidence="8">
    <location>
        <begin position="501"/>
        <end position="532"/>
    </location>
</feature>
<dbReference type="NCBIfam" id="TIGR00879">
    <property type="entry name" value="SP"/>
    <property type="match status" value="1"/>
</dbReference>
<name>W2S8P2_CYPE1</name>
<gene>
    <name evidence="11" type="ORF">HMPREF1541_10479</name>
</gene>
<dbReference type="eggNOG" id="KOG0254">
    <property type="taxonomic scope" value="Eukaryota"/>
</dbReference>
<keyword evidence="5 9" id="KW-1133">Transmembrane helix</keyword>
<dbReference type="GO" id="GO:0016020">
    <property type="term" value="C:membrane"/>
    <property type="evidence" value="ECO:0007669"/>
    <property type="project" value="UniProtKB-SubCell"/>
</dbReference>
<dbReference type="OrthoDB" id="6612291at2759"/>
<reference evidence="11 12" key="1">
    <citation type="submission" date="2013-03" db="EMBL/GenBank/DDBJ databases">
        <title>The Genome Sequence of Phialophora europaea CBS 101466.</title>
        <authorList>
            <consortium name="The Broad Institute Genomics Platform"/>
            <person name="Cuomo C."/>
            <person name="de Hoog S."/>
            <person name="Gorbushina A."/>
            <person name="Walker B."/>
            <person name="Young S.K."/>
            <person name="Zeng Q."/>
            <person name="Gargeya S."/>
            <person name="Fitzgerald M."/>
            <person name="Haas B."/>
            <person name="Abouelleil A."/>
            <person name="Allen A.W."/>
            <person name="Alvarado L."/>
            <person name="Arachchi H.M."/>
            <person name="Berlin A.M."/>
            <person name="Chapman S.B."/>
            <person name="Gainer-Dewar J."/>
            <person name="Goldberg J."/>
            <person name="Griggs A."/>
            <person name="Gujja S."/>
            <person name="Hansen M."/>
            <person name="Howarth C."/>
            <person name="Imamovic A."/>
            <person name="Ireland A."/>
            <person name="Larimer J."/>
            <person name="McCowan C."/>
            <person name="Murphy C."/>
            <person name="Pearson M."/>
            <person name="Poon T.W."/>
            <person name="Priest M."/>
            <person name="Roberts A."/>
            <person name="Saif S."/>
            <person name="Shea T."/>
            <person name="Sisk P."/>
            <person name="Sykes S."/>
            <person name="Wortman J."/>
            <person name="Nusbaum C."/>
            <person name="Birren B."/>
        </authorList>
    </citation>
    <scope>NUCLEOTIDE SEQUENCE [LARGE SCALE GENOMIC DNA]</scope>
    <source>
        <strain evidence="11 12">CBS 101466</strain>
    </source>
</reference>
<dbReference type="Gene3D" id="1.20.1250.20">
    <property type="entry name" value="MFS general substrate transporter like domains"/>
    <property type="match status" value="1"/>
</dbReference>
<dbReference type="SUPFAM" id="SSF103473">
    <property type="entry name" value="MFS general substrate transporter"/>
    <property type="match status" value="1"/>
</dbReference>
<evidence type="ECO:0000256" key="4">
    <source>
        <dbReference type="ARBA" id="ARBA00022692"/>
    </source>
</evidence>
<feature type="transmembrane region" description="Helical" evidence="9">
    <location>
        <begin position="383"/>
        <end position="408"/>
    </location>
</feature>
<evidence type="ECO:0000256" key="3">
    <source>
        <dbReference type="ARBA" id="ARBA00022448"/>
    </source>
</evidence>
<dbReference type="InterPro" id="IPR005828">
    <property type="entry name" value="MFS_sugar_transport-like"/>
</dbReference>
<dbReference type="InterPro" id="IPR036259">
    <property type="entry name" value="MFS_trans_sf"/>
</dbReference>